<evidence type="ECO:0000256" key="1">
    <source>
        <dbReference type="ARBA" id="ARBA00004651"/>
    </source>
</evidence>
<feature type="transmembrane region" description="Helical" evidence="6">
    <location>
        <begin position="66"/>
        <end position="86"/>
    </location>
</feature>
<dbReference type="STRING" id="158190.SpiGrapes_1218"/>
<dbReference type="PANTHER" id="PTHR33545">
    <property type="entry name" value="UPF0750 MEMBRANE PROTEIN YITT-RELATED"/>
    <property type="match status" value="1"/>
</dbReference>
<dbReference type="Pfam" id="PF02588">
    <property type="entry name" value="YitT_membrane"/>
    <property type="match status" value="1"/>
</dbReference>
<dbReference type="Pfam" id="PF10035">
    <property type="entry name" value="DUF2179"/>
    <property type="match status" value="1"/>
</dbReference>
<dbReference type="EMBL" id="CP003155">
    <property type="protein sequence ID" value="AEV29035.1"/>
    <property type="molecule type" value="Genomic_DNA"/>
</dbReference>
<dbReference type="InterPro" id="IPR015867">
    <property type="entry name" value="N-reg_PII/ATP_PRibTrfase_C"/>
</dbReference>
<evidence type="ECO:0000259" key="7">
    <source>
        <dbReference type="Pfam" id="PF10035"/>
    </source>
</evidence>
<evidence type="ECO:0000256" key="3">
    <source>
        <dbReference type="ARBA" id="ARBA00022692"/>
    </source>
</evidence>
<evidence type="ECO:0000256" key="6">
    <source>
        <dbReference type="SAM" id="Phobius"/>
    </source>
</evidence>
<dbReference type="CDD" id="cd16380">
    <property type="entry name" value="YitT_C"/>
    <property type="match status" value="1"/>
</dbReference>
<dbReference type="KEGG" id="sgp:SpiGrapes_1218"/>
<feature type="transmembrane region" description="Helical" evidence="6">
    <location>
        <begin position="193"/>
        <end position="213"/>
    </location>
</feature>
<feature type="transmembrane region" description="Helical" evidence="6">
    <location>
        <begin position="122"/>
        <end position="144"/>
    </location>
</feature>
<reference evidence="8 9" key="1">
    <citation type="submission" date="2011-11" db="EMBL/GenBank/DDBJ databases">
        <title>Complete sequence of Spirochaeta sp. grapes.</title>
        <authorList>
            <consortium name="US DOE Joint Genome Institute"/>
            <person name="Lucas S."/>
            <person name="Han J."/>
            <person name="Lapidus A."/>
            <person name="Cheng J.-F."/>
            <person name="Goodwin L."/>
            <person name="Pitluck S."/>
            <person name="Peters L."/>
            <person name="Ovchinnikova G."/>
            <person name="Munk A.C."/>
            <person name="Detter J.C."/>
            <person name="Han C."/>
            <person name="Tapia R."/>
            <person name="Land M."/>
            <person name="Hauser L."/>
            <person name="Kyrpides N."/>
            <person name="Ivanova N."/>
            <person name="Pagani I."/>
            <person name="Ritalahtilisa K."/>
            <person name="Loeffler F."/>
            <person name="Woyke T."/>
        </authorList>
    </citation>
    <scope>NUCLEOTIDE SEQUENCE [LARGE SCALE GENOMIC DNA]</scope>
    <source>
        <strain evidence="9">ATCC BAA-1885 / DSM 22778 / Grapes</strain>
    </source>
</reference>
<dbReference type="InterPro" id="IPR019264">
    <property type="entry name" value="DUF2179"/>
</dbReference>
<feature type="transmembrane region" description="Helical" evidence="6">
    <location>
        <begin position="165"/>
        <end position="187"/>
    </location>
</feature>
<evidence type="ECO:0000313" key="9">
    <source>
        <dbReference type="Proteomes" id="UP000005632"/>
    </source>
</evidence>
<keyword evidence="9" id="KW-1185">Reference proteome</keyword>
<gene>
    <name evidence="8" type="ordered locus">SpiGrapes_1218</name>
</gene>
<comment type="subcellular location">
    <subcellularLocation>
        <location evidence="1">Cell membrane</location>
        <topology evidence="1">Multi-pass membrane protein</topology>
    </subcellularLocation>
</comment>
<dbReference type="Gene3D" id="3.30.70.120">
    <property type="match status" value="1"/>
</dbReference>
<dbReference type="InterPro" id="IPR051461">
    <property type="entry name" value="UPF0750_membrane"/>
</dbReference>
<feature type="transmembrane region" description="Helical" evidence="6">
    <location>
        <begin position="23"/>
        <end position="46"/>
    </location>
</feature>
<organism evidence="8 9">
    <name type="scientific">Sphaerochaeta pleomorpha (strain ATCC BAA-1885 / DSM 22778 / Grapes)</name>
    <dbReference type="NCBI Taxonomy" id="158190"/>
    <lineage>
        <taxon>Bacteria</taxon>
        <taxon>Pseudomonadati</taxon>
        <taxon>Spirochaetota</taxon>
        <taxon>Spirochaetia</taxon>
        <taxon>Spirochaetales</taxon>
        <taxon>Sphaerochaetaceae</taxon>
        <taxon>Sphaerochaeta</taxon>
    </lineage>
</organism>
<dbReference type="AlphaFoldDB" id="G8QT68"/>
<keyword evidence="4 6" id="KW-1133">Transmembrane helix</keyword>
<dbReference type="HOGENOM" id="CLU_063199_1_1_12"/>
<sequence>MAKNCFALYAIPMTKRQYQFNELFYIVTGSFLTAVGIALFSTPARIAGGGVSGIATILYHTNGFDTGLSILVLSVPLFIIGVAIFGKQFGIKSLSGTLLLSLFTSLLNRIFGYGGVLDYSNVLSVLLSAIFGGVVIGVGCGLVLKSGANTGGTDIVAQILARFTPLSMGSSLFLVDTVIIAASGFVFGLESALYATINLYITGAVIDNVVLSFGTRSSKTVFIISEKREIIQKAILEQLGHGGTILSGSGMFTGCDRPVIMTVVSNHKLGQLTNIVHQADSRAFMVIQEAYQVLGEGFSPIEEAAWAGLSDVTQQQDKKKK</sequence>
<evidence type="ECO:0000256" key="2">
    <source>
        <dbReference type="ARBA" id="ARBA00022475"/>
    </source>
</evidence>
<protein>
    <recommendedName>
        <fullName evidence="7">DUF2179 domain-containing protein</fullName>
    </recommendedName>
</protein>
<dbReference type="PIRSF" id="PIRSF006483">
    <property type="entry name" value="Membrane_protein_YitT"/>
    <property type="match status" value="1"/>
</dbReference>
<dbReference type="PANTHER" id="PTHR33545:SF9">
    <property type="entry name" value="UPF0750 MEMBRANE PROTEIN YITE"/>
    <property type="match status" value="1"/>
</dbReference>
<keyword evidence="2" id="KW-1003">Cell membrane</keyword>
<evidence type="ECO:0000256" key="5">
    <source>
        <dbReference type="ARBA" id="ARBA00023136"/>
    </source>
</evidence>
<dbReference type="InterPro" id="IPR003740">
    <property type="entry name" value="YitT"/>
</dbReference>
<evidence type="ECO:0000256" key="4">
    <source>
        <dbReference type="ARBA" id="ARBA00022989"/>
    </source>
</evidence>
<feature type="transmembrane region" description="Helical" evidence="6">
    <location>
        <begin position="98"/>
        <end position="116"/>
    </location>
</feature>
<dbReference type="eggNOG" id="COG1284">
    <property type="taxonomic scope" value="Bacteria"/>
</dbReference>
<feature type="domain" description="DUF2179" evidence="7">
    <location>
        <begin position="241"/>
        <end position="295"/>
    </location>
</feature>
<accession>G8QT68</accession>
<keyword evidence="5 6" id="KW-0472">Membrane</keyword>
<proteinExistence type="predicted"/>
<dbReference type="Proteomes" id="UP000005632">
    <property type="component" value="Chromosome"/>
</dbReference>
<dbReference type="GO" id="GO:0005886">
    <property type="term" value="C:plasma membrane"/>
    <property type="evidence" value="ECO:0007669"/>
    <property type="project" value="UniProtKB-SubCell"/>
</dbReference>
<keyword evidence="3 6" id="KW-0812">Transmembrane</keyword>
<name>G8QT68_SPHPG</name>
<evidence type="ECO:0000313" key="8">
    <source>
        <dbReference type="EMBL" id="AEV29035.1"/>
    </source>
</evidence>